<dbReference type="Proteomes" id="UP000011682">
    <property type="component" value="Unassembled WGS sequence"/>
</dbReference>
<accession>S9NWT4</accession>
<gene>
    <name evidence="1" type="ORF">D187_008986</name>
</gene>
<proteinExistence type="predicted"/>
<sequence>MAALLATNLDALGANLVVADHVLRAAAIANETHRSPQVSGITGENPLES</sequence>
<comment type="caution">
    <text evidence="1">The sequence shown here is derived from an EMBL/GenBank/DDBJ whole genome shotgun (WGS) entry which is preliminary data.</text>
</comment>
<evidence type="ECO:0000313" key="2">
    <source>
        <dbReference type="Proteomes" id="UP000011682"/>
    </source>
</evidence>
<protein>
    <submittedName>
        <fullName evidence="1">Uncharacterized protein</fullName>
    </submittedName>
</protein>
<dbReference type="EMBL" id="ANAH02000071">
    <property type="protein sequence ID" value="EPX55376.1"/>
    <property type="molecule type" value="Genomic_DNA"/>
</dbReference>
<organism evidence="1 2">
    <name type="scientific">Cystobacter fuscus (strain ATCC 25194 / DSM 2262 / NBRC 100088 / M29)</name>
    <dbReference type="NCBI Taxonomy" id="1242864"/>
    <lineage>
        <taxon>Bacteria</taxon>
        <taxon>Pseudomonadati</taxon>
        <taxon>Myxococcota</taxon>
        <taxon>Myxococcia</taxon>
        <taxon>Myxococcales</taxon>
        <taxon>Cystobacterineae</taxon>
        <taxon>Archangiaceae</taxon>
        <taxon>Cystobacter</taxon>
    </lineage>
</organism>
<reference evidence="1" key="1">
    <citation type="submission" date="2013-05" db="EMBL/GenBank/DDBJ databases">
        <title>Genome assembly of Cystobacter fuscus DSM 2262.</title>
        <authorList>
            <person name="Sharma G."/>
            <person name="Khatri I."/>
            <person name="Kaur C."/>
            <person name="Mayilraj S."/>
            <person name="Subramanian S."/>
        </authorList>
    </citation>
    <scope>NUCLEOTIDE SEQUENCE [LARGE SCALE GENOMIC DNA]</scope>
    <source>
        <strain evidence="1">DSM 2262</strain>
    </source>
</reference>
<name>S9NWT4_CYSF2</name>
<evidence type="ECO:0000313" key="1">
    <source>
        <dbReference type="EMBL" id="EPX55376.1"/>
    </source>
</evidence>
<dbReference type="AlphaFoldDB" id="S9NWT4"/>
<keyword evidence="2" id="KW-1185">Reference proteome</keyword>